<dbReference type="SUPFAM" id="SSF53448">
    <property type="entry name" value="Nucleotide-diphospho-sugar transferases"/>
    <property type="match status" value="1"/>
</dbReference>
<comment type="subcellular location">
    <subcellularLocation>
        <location evidence="1">Membrane</location>
        <topology evidence="1">Single-pass membrane protein</topology>
    </subcellularLocation>
</comment>
<evidence type="ECO:0000256" key="3">
    <source>
        <dbReference type="ARBA" id="ARBA00022989"/>
    </source>
</evidence>
<keyword evidence="3" id="KW-1133">Transmembrane helix</keyword>
<reference evidence="4 5" key="1">
    <citation type="journal article" date="2017" name="Int. J. Syst. Evol. Microbiol.">
        <title>Gemmobacter straminiformis sp. nov., isolated from an artificial fountain.</title>
        <authorList>
            <person name="Kang J.Y."/>
            <person name="Kim M.J."/>
            <person name="Chun J."/>
            <person name="Son K.P."/>
            <person name="Jahng K.Y."/>
        </authorList>
    </citation>
    <scope>NUCLEOTIDE SEQUENCE [LARGE SCALE GENOMIC DNA]</scope>
    <source>
        <strain evidence="4 5">CAM-8</strain>
    </source>
</reference>
<keyword evidence="5" id="KW-1185">Reference proteome</keyword>
<dbReference type="AlphaFoldDB" id="A0A842I8N1"/>
<dbReference type="GO" id="GO:0005737">
    <property type="term" value="C:cytoplasm"/>
    <property type="evidence" value="ECO:0007669"/>
    <property type="project" value="TreeGrafter"/>
</dbReference>
<evidence type="ECO:0000256" key="2">
    <source>
        <dbReference type="ARBA" id="ARBA00022692"/>
    </source>
</evidence>
<keyword evidence="2" id="KW-0812">Transmembrane</keyword>
<organism evidence="4 5">
    <name type="scientific">Paragemmobacter straminiformis</name>
    <dbReference type="NCBI Taxonomy" id="2045119"/>
    <lineage>
        <taxon>Bacteria</taxon>
        <taxon>Pseudomonadati</taxon>
        <taxon>Pseudomonadota</taxon>
        <taxon>Alphaproteobacteria</taxon>
        <taxon>Rhodobacterales</taxon>
        <taxon>Paracoccaceae</taxon>
        <taxon>Paragemmobacter</taxon>
    </lineage>
</organism>
<dbReference type="EMBL" id="JACLQD010000002">
    <property type="protein sequence ID" value="MBC2835931.1"/>
    <property type="molecule type" value="Genomic_DNA"/>
</dbReference>
<evidence type="ECO:0000313" key="5">
    <source>
        <dbReference type="Proteomes" id="UP000555411"/>
    </source>
</evidence>
<dbReference type="InterPro" id="IPR029044">
    <property type="entry name" value="Nucleotide-diphossugar_trans"/>
</dbReference>
<dbReference type="GO" id="GO:0016757">
    <property type="term" value="F:glycosyltransferase activity"/>
    <property type="evidence" value="ECO:0007669"/>
    <property type="project" value="TreeGrafter"/>
</dbReference>
<dbReference type="PANTHER" id="PTHR21461">
    <property type="entry name" value="GLYCOSYLTRANSFERASE FAMILY 92 PROTEIN"/>
    <property type="match status" value="1"/>
</dbReference>
<name>A0A842I8N1_9RHOB</name>
<gene>
    <name evidence="4" type="ORF">H7F16_10485</name>
</gene>
<dbReference type="Proteomes" id="UP000555411">
    <property type="component" value="Unassembled WGS sequence"/>
</dbReference>
<sequence>MAEKILFTVVRNEAPYLLEWVAFHRLIGFDTIVVYSNNCTDRTDELCAVLAAEGLIEHHICDPQGASPQGHAAWLFRRSGRVKDGDWVLFCDPDEFVNVKFGNHRLDDLLSRANGAKGVLLPWRLFGDSGHIHYTGRSIDPIYSRAAPAANPNNRVVKTLVRYGPDVEFLGIHVPKMRPEYWTQGAPFLSPRLDPVDPAKPAYERWREQGQAVTCDHSDASYDLVQLNHYFLRSRASFALKNLRGSGGTSLARSDLDKDRYSAEKYEKSNHNEVEDHSILVWQSQLDTALKNILSIPKIAATQNMVWSDYLGFEEGFLAENGLPPRRL</sequence>
<proteinExistence type="predicted"/>
<keyword evidence="4" id="KW-0808">Transferase</keyword>
<comment type="caution">
    <text evidence="4">The sequence shown here is derived from an EMBL/GenBank/DDBJ whole genome shotgun (WGS) entry which is preliminary data.</text>
</comment>
<dbReference type="PANTHER" id="PTHR21461:SF69">
    <property type="entry name" value="GLYCOSYLTRANSFERASE FAMILY 92 PROTEIN"/>
    <property type="match status" value="1"/>
</dbReference>
<evidence type="ECO:0000313" key="4">
    <source>
        <dbReference type="EMBL" id="MBC2835931.1"/>
    </source>
</evidence>
<dbReference type="GO" id="GO:0016020">
    <property type="term" value="C:membrane"/>
    <property type="evidence" value="ECO:0007669"/>
    <property type="project" value="UniProtKB-SubCell"/>
</dbReference>
<protein>
    <submittedName>
        <fullName evidence="4">Glycosyltransferase family 2 protein</fullName>
    </submittedName>
</protein>
<dbReference type="Pfam" id="PF13704">
    <property type="entry name" value="Glyco_tranf_2_4"/>
    <property type="match status" value="1"/>
</dbReference>
<accession>A0A842I8N1</accession>
<dbReference type="RefSeq" id="WP_185797497.1">
    <property type="nucleotide sequence ID" value="NZ_JACLQD010000002.1"/>
</dbReference>
<keyword evidence="3" id="KW-0472">Membrane</keyword>
<evidence type="ECO:0000256" key="1">
    <source>
        <dbReference type="ARBA" id="ARBA00004167"/>
    </source>
</evidence>